<keyword evidence="4" id="KW-1185">Reference proteome</keyword>
<evidence type="ECO:0000313" key="4">
    <source>
        <dbReference type="Proteomes" id="UP001150941"/>
    </source>
</evidence>
<name>A0A9W9NDU2_9EURO</name>
<dbReference type="RefSeq" id="XP_058325975.1">
    <property type="nucleotide sequence ID" value="XM_058479407.1"/>
</dbReference>
<comment type="caution">
    <text evidence="3">The sequence shown here is derived from an EMBL/GenBank/DDBJ whole genome shotgun (WGS) entry which is preliminary data.</text>
</comment>
<protein>
    <submittedName>
        <fullName evidence="3">Uncharacterized protein</fullName>
    </submittedName>
</protein>
<feature type="region of interest" description="Disordered" evidence="1">
    <location>
        <begin position="188"/>
        <end position="218"/>
    </location>
</feature>
<feature type="compositionally biased region" description="Basic residues" evidence="1">
    <location>
        <begin position="277"/>
        <end position="287"/>
    </location>
</feature>
<feature type="compositionally biased region" description="Basic and acidic residues" evidence="1">
    <location>
        <begin position="202"/>
        <end position="211"/>
    </location>
</feature>
<dbReference type="GeneID" id="83206711"/>
<keyword evidence="2" id="KW-0472">Membrane</keyword>
<feature type="transmembrane region" description="Helical" evidence="2">
    <location>
        <begin position="20"/>
        <end position="43"/>
    </location>
</feature>
<sequence>MPLVTYKPSPGTHAVLPITLWTTCSLILALCYLQTIYFISFLARPCWTSPREFPPFQHSIEHAERLTVDIILSIVPFARYHSPPHTSLFSTENLLRPAAATYAGRTINHGITGPVTPPSFTRPSIPGSSPITAPEHVQLVARTVEASTITPQPSRSKTSITVYDAGKRVTAHSPTRPPLSAIVDIRAPSPSQQGINASRLLAPKEENSERSDQEDDFQDAQLSIPRALPSAAVYKNARPGSKSPAISLLSLEGPRDLAAAKRALEPRTAAAEGARQVRSKFGGRQKCHSTESYPGKFPVSEGMEFSELATAEYAFREKGTTTVRPFSDY</sequence>
<reference evidence="3" key="1">
    <citation type="submission" date="2022-11" db="EMBL/GenBank/DDBJ databases">
        <authorList>
            <person name="Petersen C."/>
        </authorList>
    </citation>
    <scope>NUCLEOTIDE SEQUENCE</scope>
    <source>
        <strain evidence="3">IBT 19713</strain>
    </source>
</reference>
<feature type="region of interest" description="Disordered" evidence="1">
    <location>
        <begin position="269"/>
        <end position="299"/>
    </location>
</feature>
<dbReference type="AlphaFoldDB" id="A0A9W9NDU2"/>
<dbReference type="OrthoDB" id="4326871at2759"/>
<organism evidence="3 4">
    <name type="scientific">Penicillium chermesinum</name>
    <dbReference type="NCBI Taxonomy" id="63820"/>
    <lineage>
        <taxon>Eukaryota</taxon>
        <taxon>Fungi</taxon>
        <taxon>Dikarya</taxon>
        <taxon>Ascomycota</taxon>
        <taxon>Pezizomycotina</taxon>
        <taxon>Eurotiomycetes</taxon>
        <taxon>Eurotiomycetidae</taxon>
        <taxon>Eurotiales</taxon>
        <taxon>Aspergillaceae</taxon>
        <taxon>Penicillium</taxon>
    </lineage>
</organism>
<keyword evidence="2" id="KW-0812">Transmembrane</keyword>
<evidence type="ECO:0000256" key="1">
    <source>
        <dbReference type="SAM" id="MobiDB-lite"/>
    </source>
</evidence>
<reference evidence="3" key="2">
    <citation type="journal article" date="2023" name="IMA Fungus">
        <title>Comparative genomic study of the Penicillium genus elucidates a diverse pangenome and 15 lateral gene transfer events.</title>
        <authorList>
            <person name="Petersen C."/>
            <person name="Sorensen T."/>
            <person name="Nielsen M.R."/>
            <person name="Sondergaard T.E."/>
            <person name="Sorensen J.L."/>
            <person name="Fitzpatrick D.A."/>
            <person name="Frisvad J.C."/>
            <person name="Nielsen K.L."/>
        </authorList>
    </citation>
    <scope>NUCLEOTIDE SEQUENCE</scope>
    <source>
        <strain evidence="3">IBT 19713</strain>
    </source>
</reference>
<evidence type="ECO:0000313" key="3">
    <source>
        <dbReference type="EMBL" id="KAJ5217104.1"/>
    </source>
</evidence>
<accession>A0A9W9NDU2</accession>
<keyword evidence="2" id="KW-1133">Transmembrane helix</keyword>
<gene>
    <name evidence="3" type="ORF">N7468_010112</name>
</gene>
<dbReference type="EMBL" id="JAPQKS010000008">
    <property type="protein sequence ID" value="KAJ5217104.1"/>
    <property type="molecule type" value="Genomic_DNA"/>
</dbReference>
<proteinExistence type="predicted"/>
<evidence type="ECO:0000256" key="2">
    <source>
        <dbReference type="SAM" id="Phobius"/>
    </source>
</evidence>
<dbReference type="Proteomes" id="UP001150941">
    <property type="component" value="Unassembled WGS sequence"/>
</dbReference>